<evidence type="ECO:0000256" key="1">
    <source>
        <dbReference type="SAM" id="MobiDB-lite"/>
    </source>
</evidence>
<feature type="region of interest" description="Disordered" evidence="1">
    <location>
        <begin position="99"/>
        <end position="190"/>
    </location>
</feature>
<dbReference type="AlphaFoldDB" id="A0A7S1S857"/>
<name>A0A7S1S857_ALECA</name>
<sequence>MAQVFEGGIVVPAPSVAHPSWPRRPLLVAPSPDSGQEAARMITRRLGVAARRCSAACAGRWLGGTERGFHVMKNSWPTLRQPHDPSKPSVSRVIRQMDSNKNAREAPAPNRRTHARHLPDGVFPAAAATPGAISGPGRRRPEAGASQLPRSPGGVPPASWRPPGWESIAAQRGVPGAVRGPKRKKDTLGEDRPAFETWGMRIIGVMLVGVAYVELRRFSWGPTGITRKPRGRVTYEPEQQ</sequence>
<gene>
    <name evidence="2" type="ORF">ACAT0790_LOCUS63546</name>
</gene>
<dbReference type="EMBL" id="HBGE01106469">
    <property type="protein sequence ID" value="CAD9186772.1"/>
    <property type="molecule type" value="Transcribed_RNA"/>
</dbReference>
<reference evidence="2" key="1">
    <citation type="submission" date="2021-01" db="EMBL/GenBank/DDBJ databases">
        <authorList>
            <person name="Corre E."/>
            <person name="Pelletier E."/>
            <person name="Niang G."/>
            <person name="Scheremetjew M."/>
            <person name="Finn R."/>
            <person name="Kale V."/>
            <person name="Holt S."/>
            <person name="Cochrane G."/>
            <person name="Meng A."/>
            <person name="Brown T."/>
            <person name="Cohen L."/>
        </authorList>
    </citation>
    <scope>NUCLEOTIDE SEQUENCE</scope>
    <source>
        <strain evidence="2">OF101</strain>
    </source>
</reference>
<proteinExistence type="predicted"/>
<protein>
    <submittedName>
        <fullName evidence="2">Uncharacterized protein</fullName>
    </submittedName>
</protein>
<organism evidence="2">
    <name type="scientific">Alexandrium catenella</name>
    <name type="common">Red tide dinoflagellate</name>
    <name type="synonym">Gonyaulax catenella</name>
    <dbReference type="NCBI Taxonomy" id="2925"/>
    <lineage>
        <taxon>Eukaryota</taxon>
        <taxon>Sar</taxon>
        <taxon>Alveolata</taxon>
        <taxon>Dinophyceae</taxon>
        <taxon>Gonyaulacales</taxon>
        <taxon>Pyrocystaceae</taxon>
        <taxon>Alexandrium</taxon>
    </lineage>
</organism>
<accession>A0A7S1S857</accession>
<evidence type="ECO:0000313" key="2">
    <source>
        <dbReference type="EMBL" id="CAD9186772.1"/>
    </source>
</evidence>